<dbReference type="AlphaFoldDB" id="A0A0D9WSB1"/>
<proteinExistence type="predicted"/>
<organism evidence="1 2">
    <name type="scientific">Leersia perrieri</name>
    <dbReference type="NCBI Taxonomy" id="77586"/>
    <lineage>
        <taxon>Eukaryota</taxon>
        <taxon>Viridiplantae</taxon>
        <taxon>Streptophyta</taxon>
        <taxon>Embryophyta</taxon>
        <taxon>Tracheophyta</taxon>
        <taxon>Spermatophyta</taxon>
        <taxon>Magnoliopsida</taxon>
        <taxon>Liliopsida</taxon>
        <taxon>Poales</taxon>
        <taxon>Poaceae</taxon>
        <taxon>BOP clade</taxon>
        <taxon>Oryzoideae</taxon>
        <taxon>Oryzeae</taxon>
        <taxon>Oryzinae</taxon>
        <taxon>Leersia</taxon>
    </lineage>
</organism>
<reference evidence="2" key="2">
    <citation type="submission" date="2013-12" db="EMBL/GenBank/DDBJ databases">
        <authorList>
            <person name="Yu Y."/>
            <person name="Lee S."/>
            <person name="de Baynast K."/>
            <person name="Wissotski M."/>
            <person name="Liu L."/>
            <person name="Talag J."/>
            <person name="Goicoechea J."/>
            <person name="Angelova A."/>
            <person name="Jetty R."/>
            <person name="Kudrna D."/>
            <person name="Golser W."/>
            <person name="Rivera L."/>
            <person name="Zhang J."/>
            <person name="Wing R."/>
        </authorList>
    </citation>
    <scope>NUCLEOTIDE SEQUENCE</scope>
</reference>
<name>A0A0D9WSB1_9ORYZ</name>
<dbReference type="EnsemblPlants" id="LPERR06G18000.2">
    <property type="protein sequence ID" value="LPERR06G18000.2"/>
    <property type="gene ID" value="LPERR06G18000"/>
</dbReference>
<keyword evidence="2" id="KW-1185">Reference proteome</keyword>
<dbReference type="Proteomes" id="UP000032180">
    <property type="component" value="Chromosome 6"/>
</dbReference>
<reference evidence="1 2" key="1">
    <citation type="submission" date="2012-08" db="EMBL/GenBank/DDBJ databases">
        <title>Oryza genome evolution.</title>
        <authorList>
            <person name="Wing R.A."/>
        </authorList>
    </citation>
    <scope>NUCLEOTIDE SEQUENCE</scope>
</reference>
<evidence type="ECO:0000313" key="1">
    <source>
        <dbReference type="EnsemblPlants" id="LPERR06G18000.2"/>
    </source>
</evidence>
<protein>
    <submittedName>
        <fullName evidence="1">Uncharacterized protein</fullName>
    </submittedName>
</protein>
<accession>A0A0D9WSB1</accession>
<dbReference type="Gramene" id="LPERR06G18000.2">
    <property type="protein sequence ID" value="LPERR06G18000.2"/>
    <property type="gene ID" value="LPERR06G18000"/>
</dbReference>
<sequence>MDINCCHGISICFAISNHLVMLSFLYISADDLEQSSCQHAALQSFFQQDAVLRRWQRARSGASLGGIVPSSPIQYTAGFDSLRGKSQTEVRGGEEMVAEEQAAVARSRARSGRGVAACIGARAGRRAAWI</sequence>
<dbReference type="HOGENOM" id="CLU_1941152_0_0_1"/>
<reference evidence="1" key="3">
    <citation type="submission" date="2015-04" db="UniProtKB">
        <authorList>
            <consortium name="EnsemblPlants"/>
        </authorList>
    </citation>
    <scope>IDENTIFICATION</scope>
</reference>
<evidence type="ECO:0000313" key="2">
    <source>
        <dbReference type="Proteomes" id="UP000032180"/>
    </source>
</evidence>